<evidence type="ECO:0000256" key="1">
    <source>
        <dbReference type="ARBA" id="ARBA00022801"/>
    </source>
</evidence>
<name>A0ABS9SGU1_9BACT</name>
<dbReference type="RefSeq" id="WP_240826956.1">
    <property type="nucleotide sequence ID" value="NZ_JAKWBL010000001.1"/>
</dbReference>
<dbReference type="Pfam" id="PF00293">
    <property type="entry name" value="NUDIX"/>
    <property type="match status" value="1"/>
</dbReference>
<keyword evidence="1 3" id="KW-0378">Hydrolase</keyword>
<keyword evidence="4" id="KW-1185">Reference proteome</keyword>
<dbReference type="InterPro" id="IPR020084">
    <property type="entry name" value="NUDIX_hydrolase_CS"/>
</dbReference>
<evidence type="ECO:0000259" key="2">
    <source>
        <dbReference type="PROSITE" id="PS51462"/>
    </source>
</evidence>
<dbReference type="InterPro" id="IPR015797">
    <property type="entry name" value="NUDIX_hydrolase-like_dom_sf"/>
</dbReference>
<dbReference type="Gene3D" id="3.90.79.10">
    <property type="entry name" value="Nucleoside Triphosphate Pyrophosphohydrolase"/>
    <property type="match status" value="1"/>
</dbReference>
<comment type="caution">
    <text evidence="3">The sequence shown here is derived from an EMBL/GenBank/DDBJ whole genome shotgun (WGS) entry which is preliminary data.</text>
</comment>
<dbReference type="SUPFAM" id="SSF55811">
    <property type="entry name" value="Nudix"/>
    <property type="match status" value="1"/>
</dbReference>
<feature type="domain" description="Nudix hydrolase" evidence="2">
    <location>
        <begin position="44"/>
        <end position="132"/>
    </location>
</feature>
<reference evidence="3 4" key="1">
    <citation type="submission" date="2022-02" db="EMBL/GenBank/DDBJ databases">
        <authorList>
            <person name="Min J."/>
        </authorList>
    </citation>
    <scope>NUCLEOTIDE SEQUENCE [LARGE SCALE GENOMIC DNA]</scope>
    <source>
        <strain evidence="3 4">GR10-1</strain>
    </source>
</reference>
<gene>
    <name evidence="3" type="ORF">MKP09_06485</name>
</gene>
<dbReference type="EMBL" id="JAKWBL010000001">
    <property type="protein sequence ID" value="MCH5597577.1"/>
    <property type="molecule type" value="Genomic_DNA"/>
</dbReference>
<accession>A0ABS9SGU1</accession>
<dbReference type="Proteomes" id="UP001202248">
    <property type="component" value="Unassembled WGS sequence"/>
</dbReference>
<proteinExistence type="predicted"/>
<protein>
    <submittedName>
        <fullName evidence="3">NUDIX hydrolase</fullName>
    </submittedName>
</protein>
<organism evidence="3 4">
    <name type="scientific">Niabella ginsengisoli</name>
    <dbReference type="NCBI Taxonomy" id="522298"/>
    <lineage>
        <taxon>Bacteria</taxon>
        <taxon>Pseudomonadati</taxon>
        <taxon>Bacteroidota</taxon>
        <taxon>Chitinophagia</taxon>
        <taxon>Chitinophagales</taxon>
        <taxon>Chitinophagaceae</taxon>
        <taxon>Niabella</taxon>
    </lineage>
</organism>
<sequence length="132" mass="14842">MSDINNPWKIEGKKEVYDNPWINVTEFDVINPGGGKGIYGKVHFKNAAIGVIALDDDRNTYLVGQHRFVLDAFSWEIPEGGCPEGEETYLEAAKRELLEEAGLIAEDWNVIVRSHLSNSVSDEYSIIFWPGN</sequence>
<dbReference type="PROSITE" id="PS51462">
    <property type="entry name" value="NUDIX"/>
    <property type="match status" value="1"/>
</dbReference>
<evidence type="ECO:0000313" key="3">
    <source>
        <dbReference type="EMBL" id="MCH5597577.1"/>
    </source>
</evidence>
<dbReference type="InterPro" id="IPR000086">
    <property type="entry name" value="NUDIX_hydrolase_dom"/>
</dbReference>
<evidence type="ECO:0000313" key="4">
    <source>
        <dbReference type="Proteomes" id="UP001202248"/>
    </source>
</evidence>
<dbReference type="GO" id="GO:0016787">
    <property type="term" value="F:hydrolase activity"/>
    <property type="evidence" value="ECO:0007669"/>
    <property type="project" value="UniProtKB-KW"/>
</dbReference>
<dbReference type="PROSITE" id="PS00893">
    <property type="entry name" value="NUDIX_BOX"/>
    <property type="match status" value="1"/>
</dbReference>